<dbReference type="InterPro" id="IPR036249">
    <property type="entry name" value="Thioredoxin-like_sf"/>
</dbReference>
<dbReference type="PANTHER" id="PTHR28630:SF3">
    <property type="entry name" value="PEROXIREDOXIN-LIKE 2C"/>
    <property type="match status" value="1"/>
</dbReference>
<organism evidence="2 3">
    <name type="scientific">Rhizoctonia solani</name>
    <dbReference type="NCBI Taxonomy" id="456999"/>
    <lineage>
        <taxon>Eukaryota</taxon>
        <taxon>Fungi</taxon>
        <taxon>Dikarya</taxon>
        <taxon>Basidiomycota</taxon>
        <taxon>Agaricomycotina</taxon>
        <taxon>Agaricomycetes</taxon>
        <taxon>Cantharellales</taxon>
        <taxon>Ceratobasidiaceae</taxon>
        <taxon>Rhizoctonia</taxon>
    </lineage>
</organism>
<protein>
    <submittedName>
        <fullName evidence="2">Uncharacterized protein</fullName>
    </submittedName>
</protein>
<gene>
    <name evidence="2" type="ORF">RDB_LOCUS77981</name>
</gene>
<dbReference type="EMBL" id="CAJMWZ010004079">
    <property type="protein sequence ID" value="CAE6484093.1"/>
    <property type="molecule type" value="Genomic_DNA"/>
</dbReference>
<evidence type="ECO:0000313" key="2">
    <source>
        <dbReference type="EMBL" id="CAE6484093.1"/>
    </source>
</evidence>
<evidence type="ECO:0000313" key="3">
    <source>
        <dbReference type="Proteomes" id="UP000663850"/>
    </source>
</evidence>
<comment type="caution">
    <text evidence="2">The sequence shown here is derived from an EMBL/GenBank/DDBJ whole genome shotgun (WGS) entry which is preliminary data.</text>
</comment>
<dbReference type="InterPro" id="IPR032801">
    <property type="entry name" value="PXL2A/B/C"/>
</dbReference>
<feature type="compositionally biased region" description="Basic and acidic residues" evidence="1">
    <location>
        <begin position="207"/>
        <end position="219"/>
    </location>
</feature>
<feature type="region of interest" description="Disordered" evidence="1">
    <location>
        <begin position="526"/>
        <end position="559"/>
    </location>
</feature>
<feature type="compositionally biased region" description="Low complexity" evidence="1">
    <location>
        <begin position="532"/>
        <end position="553"/>
    </location>
</feature>
<name>A0A8H3H4L8_9AGAM</name>
<accession>A0A8H3H4L8</accession>
<proteinExistence type="predicted"/>
<reference evidence="2" key="1">
    <citation type="submission" date="2021-01" db="EMBL/GenBank/DDBJ databases">
        <authorList>
            <person name="Kaushik A."/>
        </authorList>
    </citation>
    <scope>NUCLEOTIDE SEQUENCE</scope>
    <source>
        <strain evidence="2">Type strain: AG8-Rh-89/</strain>
    </source>
</reference>
<dbReference type="Pfam" id="PF13911">
    <property type="entry name" value="AhpC-TSA_2"/>
    <property type="match status" value="1"/>
</dbReference>
<sequence>MLTDSQPTNNMGLRSRIKAHPYLNQNSSSTTFYTSVSSFTHFAPTFLSHSQTSLGHSIKARYPDPYSDNPFLPLKELRRLRSSEILSTKASIIGSLKEAPALDDEAECPGDGMSVILSALAELHTPGLTPDSTMSDEEFPNVDFSPTSSTGARPYTSYFARTRRSRSHSIDSDYDGLYTPNYQTAVSSDILQGSDSAENGDSGEPVYGREPDEGERELPEPTPSLQVQPGKVPNPCTRLRKRPPPIQVGNQEPRSADTQIAVARPTSPDVDVLQTSTSFQTAEALITVLEEEEDVVGSPRPRSVKLSNASAFSLSLFPATPTTPMNGQSWVRSGRASMESDGFSPAQRSFGSPIAFSTPRSSLYYSVPPTPTCHSHRATMEIDRPRRSDVLFRPGRSSVDTRFAPAPRPQPIASPPCADTTFDSSYSQITDSASLYSDAGPSNTTMIASIVEASRRREAHMRSDSAFETCVESVSISRTSKDVLSQSPIGSCEDVLSTRVVPPSRKPVPSVDPELIEMTAPKSRISLPEPVPISTSPTPTSTLSFNSVPVQSKPKAKKKQKAQKLVISHPHMNHESRTTLSNTTLPIGPKVTYSDSIGSLRDELLGNGGSFGVLAKAKGKRLKKAKKQSRSPFDRYGLPSEDQLGQASNMYVYDENSRPVRFGDIFKDQKTAICFIRHFWCPLGQDYMSSIVHLTEPSLVQKAGVKLVIIGNGSPSMIKSYKNDVFRCPYEMYTDPDRKVYDALGMTLRTNDRGREEEKGSYVKHGTFKGTMMVLKRALKMPLANAGDIKQLGGEFILGPGLNCSFASRMHTTRSHTPIRDLLQAAGVSMNPSATELSILDSPTDLVRWMDAQNEDMDNLIRKGLRASCREENCPLDAGEAKNLDLGEFRRLIERLKDQGSESESEPVHHPTT</sequence>
<dbReference type="AlphaFoldDB" id="A0A8H3H4L8"/>
<dbReference type="SUPFAM" id="SSF52833">
    <property type="entry name" value="Thioredoxin-like"/>
    <property type="match status" value="1"/>
</dbReference>
<dbReference type="CDD" id="cd02970">
    <property type="entry name" value="PRX_like2"/>
    <property type="match status" value="1"/>
</dbReference>
<feature type="region of interest" description="Disordered" evidence="1">
    <location>
        <begin position="391"/>
        <end position="416"/>
    </location>
</feature>
<dbReference type="PANTHER" id="PTHR28630">
    <property type="match status" value="1"/>
</dbReference>
<dbReference type="Proteomes" id="UP000663850">
    <property type="component" value="Unassembled WGS sequence"/>
</dbReference>
<evidence type="ECO:0000256" key="1">
    <source>
        <dbReference type="SAM" id="MobiDB-lite"/>
    </source>
</evidence>
<feature type="region of interest" description="Disordered" evidence="1">
    <location>
        <begin position="192"/>
        <end position="257"/>
    </location>
</feature>
<feature type="compositionally biased region" description="Polar residues" evidence="1">
    <location>
        <begin position="248"/>
        <end position="257"/>
    </location>
</feature>
<feature type="region of interest" description="Disordered" evidence="1">
    <location>
        <begin position="142"/>
        <end position="177"/>
    </location>
</feature>
<dbReference type="Gene3D" id="3.40.30.10">
    <property type="entry name" value="Glutaredoxin"/>
    <property type="match status" value="1"/>
</dbReference>